<feature type="domain" description="Nudix hydrolase" evidence="8">
    <location>
        <begin position="26"/>
        <end position="159"/>
    </location>
</feature>
<evidence type="ECO:0000256" key="2">
    <source>
        <dbReference type="ARBA" id="ARBA00001946"/>
    </source>
</evidence>
<organism evidence="9">
    <name type="scientific">Desulfobacca acetoxidans</name>
    <dbReference type="NCBI Taxonomy" id="60893"/>
    <lineage>
        <taxon>Bacteria</taxon>
        <taxon>Pseudomonadati</taxon>
        <taxon>Thermodesulfobacteriota</taxon>
        <taxon>Desulfobaccia</taxon>
        <taxon>Desulfobaccales</taxon>
        <taxon>Desulfobaccaceae</taxon>
        <taxon>Desulfobacca</taxon>
    </lineage>
</organism>
<evidence type="ECO:0000313" key="9">
    <source>
        <dbReference type="EMBL" id="HGZ11930.1"/>
    </source>
</evidence>
<dbReference type="PROSITE" id="PS51462">
    <property type="entry name" value="NUDIX"/>
    <property type="match status" value="1"/>
</dbReference>
<evidence type="ECO:0000256" key="6">
    <source>
        <dbReference type="ARBA" id="ARBA00022842"/>
    </source>
</evidence>
<keyword evidence="4" id="KW-0479">Metal-binding</keyword>
<dbReference type="Gene3D" id="3.90.79.10">
    <property type="entry name" value="Nucleoside Triphosphate Pyrophosphohydrolase"/>
    <property type="match status" value="1"/>
</dbReference>
<dbReference type="GO" id="GO:0010945">
    <property type="term" value="F:coenzyme A diphosphatase activity"/>
    <property type="evidence" value="ECO:0007669"/>
    <property type="project" value="InterPro"/>
</dbReference>
<keyword evidence="5" id="KW-0378">Hydrolase</keyword>
<evidence type="ECO:0000256" key="7">
    <source>
        <dbReference type="ARBA" id="ARBA00023211"/>
    </source>
</evidence>
<dbReference type="Pfam" id="PF00293">
    <property type="entry name" value="NUDIX"/>
    <property type="match status" value="1"/>
</dbReference>
<dbReference type="InterPro" id="IPR000059">
    <property type="entry name" value="NUDIX_hydrolase_NudL_CS"/>
</dbReference>
<dbReference type="PANTHER" id="PTHR12992:SF11">
    <property type="entry name" value="MITOCHONDRIAL COENZYME A DIPHOSPHATASE NUDT8"/>
    <property type="match status" value="1"/>
</dbReference>
<dbReference type="NCBIfam" id="NF007980">
    <property type="entry name" value="PRK10707.1"/>
    <property type="match status" value="1"/>
</dbReference>
<evidence type="ECO:0000256" key="4">
    <source>
        <dbReference type="ARBA" id="ARBA00022723"/>
    </source>
</evidence>
<name>A0A7C5ALU3_9BACT</name>
<keyword evidence="6" id="KW-0460">Magnesium</keyword>
<accession>A0A7C5ALU3</accession>
<dbReference type="GO" id="GO:0000287">
    <property type="term" value="F:magnesium ion binding"/>
    <property type="evidence" value="ECO:0007669"/>
    <property type="project" value="InterPro"/>
</dbReference>
<dbReference type="GO" id="GO:0009132">
    <property type="term" value="P:nucleoside diphosphate metabolic process"/>
    <property type="evidence" value="ECO:0007669"/>
    <property type="project" value="InterPro"/>
</dbReference>
<dbReference type="AlphaFoldDB" id="A0A7C5ALU3"/>
<dbReference type="SUPFAM" id="SSF55811">
    <property type="entry name" value="Nudix"/>
    <property type="match status" value="1"/>
</dbReference>
<dbReference type="InterPro" id="IPR000086">
    <property type="entry name" value="NUDIX_hydrolase_dom"/>
</dbReference>
<dbReference type="CDD" id="cd03426">
    <property type="entry name" value="NUDIX_CoAse_Nudt7"/>
    <property type="match status" value="1"/>
</dbReference>
<protein>
    <submittedName>
        <fullName evidence="9">CoA pyrophosphatase</fullName>
    </submittedName>
</protein>
<comment type="cofactor">
    <cofactor evidence="1">
        <name>Mn(2+)</name>
        <dbReference type="ChEBI" id="CHEBI:29035"/>
    </cofactor>
</comment>
<sequence>MIALSPSVIKAHLVDRADPSPPPPGLLPSGVLVPLYWEADTPYFLFTQRSYTMRDHQGQISFPGGVRDPRDPDLLTTALRETEEEIALKPEVVEVLGRLEPVATVTGYWILPFVGLIPYPYEFRINPREVRKILTFPLPEFFPARRWSTGDYRYRGKVVRVCCWRYQETVIWGATARIVVNFLIRLGKNPLSVKEEETRQS</sequence>
<dbReference type="InterPro" id="IPR015797">
    <property type="entry name" value="NUDIX_hydrolase-like_dom_sf"/>
</dbReference>
<evidence type="ECO:0000256" key="3">
    <source>
        <dbReference type="ARBA" id="ARBA00006506"/>
    </source>
</evidence>
<dbReference type="PROSITE" id="PS01293">
    <property type="entry name" value="NUDIX_COA"/>
    <property type="match status" value="1"/>
</dbReference>
<dbReference type="PANTHER" id="PTHR12992">
    <property type="entry name" value="NUDIX HYDROLASE"/>
    <property type="match status" value="1"/>
</dbReference>
<comment type="caution">
    <text evidence="9">The sequence shown here is derived from an EMBL/GenBank/DDBJ whole genome shotgun (WGS) entry which is preliminary data.</text>
</comment>
<evidence type="ECO:0000256" key="5">
    <source>
        <dbReference type="ARBA" id="ARBA00022801"/>
    </source>
</evidence>
<reference evidence="9" key="1">
    <citation type="journal article" date="2020" name="mSystems">
        <title>Genome- and Community-Level Interaction Insights into Carbon Utilization and Element Cycling Functions of Hydrothermarchaeota in Hydrothermal Sediment.</title>
        <authorList>
            <person name="Zhou Z."/>
            <person name="Liu Y."/>
            <person name="Xu W."/>
            <person name="Pan J."/>
            <person name="Luo Z.H."/>
            <person name="Li M."/>
        </authorList>
    </citation>
    <scope>NUCLEOTIDE SEQUENCE [LARGE SCALE GENOMIC DNA]</scope>
    <source>
        <strain evidence="9">SpSt-853</strain>
    </source>
</reference>
<proteinExistence type="inferred from homology"/>
<comment type="cofactor">
    <cofactor evidence="2">
        <name>Mg(2+)</name>
        <dbReference type="ChEBI" id="CHEBI:18420"/>
    </cofactor>
</comment>
<dbReference type="InterPro" id="IPR045121">
    <property type="entry name" value="CoAse"/>
</dbReference>
<comment type="similarity">
    <text evidence="3">Belongs to the Nudix hydrolase family. PCD1 subfamily.</text>
</comment>
<keyword evidence="7" id="KW-0464">Manganese</keyword>
<gene>
    <name evidence="9" type="ORF">ENW48_06890</name>
</gene>
<evidence type="ECO:0000259" key="8">
    <source>
        <dbReference type="PROSITE" id="PS51462"/>
    </source>
</evidence>
<dbReference type="GO" id="GO:0030145">
    <property type="term" value="F:manganese ion binding"/>
    <property type="evidence" value="ECO:0007669"/>
    <property type="project" value="InterPro"/>
</dbReference>
<evidence type="ECO:0000256" key="1">
    <source>
        <dbReference type="ARBA" id="ARBA00001936"/>
    </source>
</evidence>
<dbReference type="EMBL" id="DTKJ01000047">
    <property type="protein sequence ID" value="HGZ11930.1"/>
    <property type="molecule type" value="Genomic_DNA"/>
</dbReference>